<evidence type="ECO:0000313" key="2">
    <source>
        <dbReference type="Proteomes" id="UP000735302"/>
    </source>
</evidence>
<dbReference type="AlphaFoldDB" id="A0AAV4DXW2"/>
<comment type="caution">
    <text evidence="1">The sequence shown here is derived from an EMBL/GenBank/DDBJ whole genome shotgun (WGS) entry which is preliminary data.</text>
</comment>
<proteinExistence type="predicted"/>
<sequence length="115" mass="13195">MIISTPSVGKYRPERSLLKMMTTESGLFSCIGGGSRQFARAMPGRLASSLYRHESVLSWTPSLPLLADDEQTARRRKASRLSSDSVRDFFFSLHVRTRHFTSPWILKRFRKEQGM</sequence>
<dbReference type="Proteomes" id="UP000735302">
    <property type="component" value="Unassembled WGS sequence"/>
</dbReference>
<organism evidence="1 2">
    <name type="scientific">Plakobranchus ocellatus</name>
    <dbReference type="NCBI Taxonomy" id="259542"/>
    <lineage>
        <taxon>Eukaryota</taxon>
        <taxon>Metazoa</taxon>
        <taxon>Spiralia</taxon>
        <taxon>Lophotrochozoa</taxon>
        <taxon>Mollusca</taxon>
        <taxon>Gastropoda</taxon>
        <taxon>Heterobranchia</taxon>
        <taxon>Euthyneura</taxon>
        <taxon>Panpulmonata</taxon>
        <taxon>Sacoglossa</taxon>
        <taxon>Placobranchoidea</taxon>
        <taxon>Plakobranchidae</taxon>
        <taxon>Plakobranchus</taxon>
    </lineage>
</organism>
<evidence type="ECO:0000313" key="1">
    <source>
        <dbReference type="EMBL" id="GFO49044.1"/>
    </source>
</evidence>
<keyword evidence="2" id="KW-1185">Reference proteome</keyword>
<name>A0AAV4DXW2_9GAST</name>
<accession>A0AAV4DXW2</accession>
<gene>
    <name evidence="1" type="ORF">PoB_007554900</name>
</gene>
<reference evidence="1 2" key="1">
    <citation type="journal article" date="2021" name="Elife">
        <title>Chloroplast acquisition without the gene transfer in kleptoplastic sea slugs, Plakobranchus ocellatus.</title>
        <authorList>
            <person name="Maeda T."/>
            <person name="Takahashi S."/>
            <person name="Yoshida T."/>
            <person name="Shimamura S."/>
            <person name="Takaki Y."/>
            <person name="Nagai Y."/>
            <person name="Toyoda A."/>
            <person name="Suzuki Y."/>
            <person name="Arimoto A."/>
            <person name="Ishii H."/>
            <person name="Satoh N."/>
            <person name="Nishiyama T."/>
            <person name="Hasebe M."/>
            <person name="Maruyama T."/>
            <person name="Minagawa J."/>
            <person name="Obokata J."/>
            <person name="Shigenobu S."/>
        </authorList>
    </citation>
    <scope>NUCLEOTIDE SEQUENCE [LARGE SCALE GENOMIC DNA]</scope>
</reference>
<dbReference type="EMBL" id="BLXT01008455">
    <property type="protein sequence ID" value="GFO49044.1"/>
    <property type="molecule type" value="Genomic_DNA"/>
</dbReference>
<protein>
    <submittedName>
        <fullName evidence="1">Uncharacterized protein</fullName>
    </submittedName>
</protein>